<dbReference type="SUPFAM" id="SSF47413">
    <property type="entry name" value="lambda repressor-like DNA-binding domains"/>
    <property type="match status" value="1"/>
</dbReference>
<dbReference type="Proteomes" id="UP000649799">
    <property type="component" value="Unassembled WGS sequence"/>
</dbReference>
<keyword evidence="4" id="KW-1185">Reference proteome</keyword>
<dbReference type="InterPro" id="IPR001387">
    <property type="entry name" value="Cro/C1-type_HTH"/>
</dbReference>
<dbReference type="PROSITE" id="PS50943">
    <property type="entry name" value="HTH_CROC1"/>
    <property type="match status" value="1"/>
</dbReference>
<gene>
    <name evidence="3" type="ORF">G9Q97_21170</name>
</gene>
<evidence type="ECO:0000259" key="2">
    <source>
        <dbReference type="PROSITE" id="PS50943"/>
    </source>
</evidence>
<evidence type="ECO:0000313" key="3">
    <source>
        <dbReference type="EMBL" id="NHE59330.1"/>
    </source>
</evidence>
<dbReference type="InterPro" id="IPR050807">
    <property type="entry name" value="TransReg_Diox_bact_type"/>
</dbReference>
<evidence type="ECO:0000256" key="1">
    <source>
        <dbReference type="ARBA" id="ARBA00023125"/>
    </source>
</evidence>
<dbReference type="PANTHER" id="PTHR46797">
    <property type="entry name" value="HTH-TYPE TRANSCRIPTIONAL REGULATOR"/>
    <property type="match status" value="1"/>
</dbReference>
<reference evidence="3 4" key="1">
    <citation type="submission" date="2020-03" db="EMBL/GenBank/DDBJ databases">
        <title>Cyclobacterium plantarum sp. nov., a marine bacterium isolated from a coastal-marine wetland.</title>
        <authorList>
            <person name="Sanchez-Porro C."/>
            <person name="Ventosa A."/>
            <person name="Amoozegar M."/>
        </authorList>
    </citation>
    <scope>NUCLEOTIDE SEQUENCE [LARGE SCALE GENOMIC DNA]</scope>
    <source>
        <strain evidence="3 4">GBPx2</strain>
    </source>
</reference>
<accession>A0ABX0HH03</accession>
<dbReference type="PANTHER" id="PTHR46797:SF1">
    <property type="entry name" value="METHYLPHOSPHONATE SYNTHASE"/>
    <property type="match status" value="1"/>
</dbReference>
<name>A0ABX0HH03_9BACT</name>
<proteinExistence type="predicted"/>
<organism evidence="3 4">
    <name type="scientific">Cyclobacterium plantarum</name>
    <dbReference type="NCBI Taxonomy" id="2716263"/>
    <lineage>
        <taxon>Bacteria</taxon>
        <taxon>Pseudomonadati</taxon>
        <taxon>Bacteroidota</taxon>
        <taxon>Cytophagia</taxon>
        <taxon>Cytophagales</taxon>
        <taxon>Cyclobacteriaceae</taxon>
        <taxon>Cyclobacterium</taxon>
    </lineage>
</organism>
<comment type="caution">
    <text evidence="3">The sequence shown here is derived from an EMBL/GenBank/DDBJ whole genome shotgun (WGS) entry which is preliminary data.</text>
</comment>
<evidence type="ECO:0000313" key="4">
    <source>
        <dbReference type="Proteomes" id="UP000649799"/>
    </source>
</evidence>
<sequence>MRNGQKERVPFEIGADILLKYSLPEKSEIMMKLGRLIRDARRKAGLTQQELAILSGTSRTYISRIENDRSDVELATLKKIIEIGLGRQLEIKIK</sequence>
<dbReference type="EMBL" id="JAANYN010000012">
    <property type="protein sequence ID" value="NHE59330.1"/>
    <property type="molecule type" value="Genomic_DNA"/>
</dbReference>
<protein>
    <submittedName>
        <fullName evidence="3">Helix-turn-helix domain-containing protein</fullName>
    </submittedName>
</protein>
<dbReference type="Gene3D" id="1.10.260.40">
    <property type="entry name" value="lambda repressor-like DNA-binding domains"/>
    <property type="match status" value="1"/>
</dbReference>
<feature type="domain" description="HTH cro/C1-type" evidence="2">
    <location>
        <begin position="37"/>
        <end position="83"/>
    </location>
</feature>
<dbReference type="CDD" id="cd00093">
    <property type="entry name" value="HTH_XRE"/>
    <property type="match status" value="1"/>
</dbReference>
<dbReference type="SMART" id="SM00530">
    <property type="entry name" value="HTH_XRE"/>
    <property type="match status" value="1"/>
</dbReference>
<dbReference type="InterPro" id="IPR010982">
    <property type="entry name" value="Lambda_DNA-bd_dom_sf"/>
</dbReference>
<dbReference type="Pfam" id="PF01381">
    <property type="entry name" value="HTH_3"/>
    <property type="match status" value="1"/>
</dbReference>
<keyword evidence="1" id="KW-0238">DNA-binding</keyword>